<keyword evidence="5" id="KW-0614">Plasmid</keyword>
<name>A0A449B058_9BACT</name>
<keyword evidence="6" id="KW-1185">Reference proteome</keyword>
<reference evidence="5 6" key="1">
    <citation type="submission" date="2019-01" db="EMBL/GenBank/DDBJ databases">
        <authorList>
            <consortium name="Pathogen Informatics"/>
        </authorList>
    </citation>
    <scope>NUCLEOTIDE SEQUENCE [LARGE SCALE GENOMIC DNA]</scope>
    <source>
        <strain evidence="5 6">NCTC10186</strain>
        <plasmid evidence="6">2</plasmid>
    </source>
</reference>
<feature type="domain" description="PTS EIIB type-1" evidence="4">
    <location>
        <begin position="34"/>
        <end position="113"/>
    </location>
</feature>
<geneLocation type="plasmid" evidence="5 6">
    <name>2</name>
</geneLocation>
<dbReference type="GO" id="GO:0009401">
    <property type="term" value="P:phosphoenolpyruvate-dependent sugar phosphotransferase system"/>
    <property type="evidence" value="ECO:0007669"/>
    <property type="project" value="UniProtKB-KW"/>
</dbReference>
<dbReference type="Gene3D" id="3.30.1360.60">
    <property type="entry name" value="Glucose permease domain IIB"/>
    <property type="match status" value="1"/>
</dbReference>
<dbReference type="GO" id="GO:0008982">
    <property type="term" value="F:protein-N(PI)-phosphohistidine-sugar phosphotransferase activity"/>
    <property type="evidence" value="ECO:0007669"/>
    <property type="project" value="InterPro"/>
</dbReference>
<dbReference type="InterPro" id="IPR036878">
    <property type="entry name" value="Glu_permease_IIB"/>
</dbReference>
<accession>A0A449B058</accession>
<keyword evidence="2" id="KW-0598">Phosphotransferase system</keyword>
<proteinExistence type="predicted"/>
<dbReference type="AlphaFoldDB" id="A0A449B058"/>
<protein>
    <submittedName>
        <fullName evidence="5">PTS system glucose-specific transporter subunit IIB</fullName>
    </submittedName>
</protein>
<evidence type="ECO:0000256" key="3">
    <source>
        <dbReference type="PROSITE-ProRule" id="PRU00421"/>
    </source>
</evidence>
<evidence type="ECO:0000313" key="6">
    <source>
        <dbReference type="Proteomes" id="UP000289862"/>
    </source>
</evidence>
<dbReference type="InterPro" id="IPR001996">
    <property type="entry name" value="PTS_IIB_1"/>
</dbReference>
<organism evidence="5 6">
    <name type="scientific">Mycoplasmopsis gallopavonis</name>
    <dbReference type="NCBI Taxonomy" id="76629"/>
    <lineage>
        <taxon>Bacteria</taxon>
        <taxon>Bacillati</taxon>
        <taxon>Mycoplasmatota</taxon>
        <taxon>Mycoplasmoidales</taxon>
        <taxon>Metamycoplasmataceae</taxon>
        <taxon>Mycoplasmopsis</taxon>
    </lineage>
</organism>
<dbReference type="KEGG" id="mgal:NCTC10186_00633"/>
<keyword evidence="1" id="KW-0808">Transferase</keyword>
<dbReference type="EMBL" id="LR215032">
    <property type="protein sequence ID" value="VEU73145.1"/>
    <property type="molecule type" value="Genomic_DNA"/>
</dbReference>
<gene>
    <name evidence="5" type="ORF">NCTC10186_00633</name>
</gene>
<comment type="caution">
    <text evidence="3">Lacks conserved residue(s) required for the propagation of feature annotation.</text>
</comment>
<dbReference type="Proteomes" id="UP000289862">
    <property type="component" value="Plasmid 2"/>
</dbReference>
<evidence type="ECO:0000313" key="5">
    <source>
        <dbReference type="EMBL" id="VEU73145.1"/>
    </source>
</evidence>
<evidence type="ECO:0000256" key="1">
    <source>
        <dbReference type="ARBA" id="ARBA00022679"/>
    </source>
</evidence>
<evidence type="ECO:0000256" key="2">
    <source>
        <dbReference type="ARBA" id="ARBA00022683"/>
    </source>
</evidence>
<dbReference type="PROSITE" id="PS51098">
    <property type="entry name" value="PTS_EIIB_TYPE_1"/>
    <property type="match status" value="1"/>
</dbReference>
<dbReference type="SUPFAM" id="SSF55604">
    <property type="entry name" value="Glucose permease domain IIB"/>
    <property type="match status" value="1"/>
</dbReference>
<sequence>MIFLTIITFGLIWIFWNKQTQHQKNTFYQVSKIPFKIENLKEFLGSVTNILSVETKPSRVIIQVKDITKVNLIAIRDLKAVSGIFAKSDSLSIILGEFSQAVAKELNNDLTAK</sequence>
<evidence type="ECO:0000259" key="4">
    <source>
        <dbReference type="PROSITE" id="PS51098"/>
    </source>
</evidence>